<evidence type="ECO:0000256" key="3">
    <source>
        <dbReference type="ARBA" id="ARBA00022801"/>
    </source>
</evidence>
<dbReference type="EC" id="3.6.1.23" evidence="5"/>
<keyword evidence="4 5" id="KW-0546">Nucleotide metabolism</keyword>
<dbReference type="GO" id="GO:0000287">
    <property type="term" value="F:magnesium ion binding"/>
    <property type="evidence" value="ECO:0007669"/>
    <property type="project" value="UniProtKB-UniRule"/>
</dbReference>
<proteinExistence type="inferred from homology"/>
<dbReference type="NCBIfam" id="TIGR00576">
    <property type="entry name" value="dut"/>
    <property type="match status" value="1"/>
</dbReference>
<feature type="domain" description="dUTPase-like" evidence="7">
    <location>
        <begin position="58"/>
        <end position="106"/>
    </location>
</feature>
<dbReference type="CDD" id="cd07557">
    <property type="entry name" value="trimeric_dUTPase"/>
    <property type="match status" value="1"/>
</dbReference>
<feature type="region of interest" description="Disordered" evidence="6">
    <location>
        <begin position="1"/>
        <end position="27"/>
    </location>
</feature>
<keyword evidence="5" id="KW-0460">Magnesium</keyword>
<dbReference type="OMA" id="PLFNHHC"/>
<protein>
    <recommendedName>
        <fullName evidence="5">Deoxyuridine 5'-triphosphate nucleotidohydrolase</fullName>
        <shortName evidence="5">dUTPase</shortName>
        <ecNumber evidence="5">3.6.1.23</ecNumber>
    </recommendedName>
    <alternativeName>
        <fullName evidence="5">dUTP pyrophosphatase</fullName>
    </alternativeName>
</protein>
<dbReference type="InterPro" id="IPR008181">
    <property type="entry name" value="dUTPase"/>
</dbReference>
<comment type="similarity">
    <text evidence="2 5">Belongs to the dUTPase family.</text>
</comment>
<accession>X6LBS0</accession>
<dbReference type="InterPro" id="IPR029054">
    <property type="entry name" value="dUTPase-like"/>
</dbReference>
<dbReference type="SUPFAM" id="SSF51283">
    <property type="entry name" value="dUTPase-like"/>
    <property type="match status" value="1"/>
</dbReference>
<dbReference type="UniPathway" id="UPA00610">
    <property type="reaction ID" value="UER00666"/>
</dbReference>
<evidence type="ECO:0000259" key="7">
    <source>
        <dbReference type="Pfam" id="PF00692"/>
    </source>
</evidence>
<dbReference type="InterPro" id="IPR033704">
    <property type="entry name" value="dUTPase_trimeric"/>
</dbReference>
<dbReference type="OrthoDB" id="419889at2759"/>
<comment type="catalytic activity">
    <reaction evidence="5">
        <text>dUTP + H2O = dUMP + diphosphate + H(+)</text>
        <dbReference type="Rhea" id="RHEA:10248"/>
        <dbReference type="ChEBI" id="CHEBI:15377"/>
        <dbReference type="ChEBI" id="CHEBI:15378"/>
        <dbReference type="ChEBI" id="CHEBI:33019"/>
        <dbReference type="ChEBI" id="CHEBI:61555"/>
        <dbReference type="ChEBI" id="CHEBI:246422"/>
        <dbReference type="EC" id="3.6.1.23"/>
    </reaction>
</comment>
<dbReference type="Pfam" id="PF00692">
    <property type="entry name" value="dUTPase"/>
    <property type="match status" value="2"/>
</dbReference>
<keyword evidence="3 5" id="KW-0378">Hydrolase</keyword>
<evidence type="ECO:0000256" key="5">
    <source>
        <dbReference type="RuleBase" id="RU367024"/>
    </source>
</evidence>
<feature type="region of interest" description="Disordered" evidence="6">
    <location>
        <begin position="197"/>
        <end position="219"/>
    </location>
</feature>
<sequence length="219" mass="24304">MSTKSPKKRPLEETNIYNNGPKAKKQKVQTFPKPYSGNMIKKWYSWPPVLYVQKLSEDAHTPTKGSKMAAGYDLFSAKEETVAAHGKALIKTDIAIQLPEGCYGRIGMLHKENPSFITQKKKKKLAPRSGLAWKDHIATGGGVIDGDYRGNVGVILFNHSDEPFKVVKGMRIAQLILERYVHDSVVEVVDSLDESARGENGFGSTGTDATITFHNNKRE</sequence>
<comment type="cofactor">
    <cofactor evidence="5">
        <name>Mg(2+)</name>
        <dbReference type="ChEBI" id="CHEBI:18420"/>
    </cofactor>
</comment>
<feature type="compositionally biased region" description="Polar residues" evidence="6">
    <location>
        <begin position="205"/>
        <end position="219"/>
    </location>
</feature>
<dbReference type="AlphaFoldDB" id="X6LBS0"/>
<dbReference type="PANTHER" id="PTHR11241">
    <property type="entry name" value="DEOXYURIDINE 5'-TRIPHOSPHATE NUCLEOTIDOHYDROLASE"/>
    <property type="match status" value="1"/>
</dbReference>
<comment type="function">
    <text evidence="5">Involved in nucleotide metabolism via production of dUMP, the immediate precursor of thymidine nucleotides, and decreases the intracellular concentration of dUTP so that uracil cannot be incorporated into DNA.</text>
</comment>
<comment type="caution">
    <text evidence="8">The sequence shown here is derived from an EMBL/GenBank/DDBJ whole genome shotgun (WGS) entry which is preliminary data.</text>
</comment>
<dbReference type="Proteomes" id="UP000023152">
    <property type="component" value="Unassembled WGS sequence"/>
</dbReference>
<evidence type="ECO:0000256" key="6">
    <source>
        <dbReference type="SAM" id="MobiDB-lite"/>
    </source>
</evidence>
<evidence type="ECO:0000256" key="2">
    <source>
        <dbReference type="ARBA" id="ARBA00006581"/>
    </source>
</evidence>
<evidence type="ECO:0000313" key="9">
    <source>
        <dbReference type="Proteomes" id="UP000023152"/>
    </source>
</evidence>
<dbReference type="InterPro" id="IPR036157">
    <property type="entry name" value="dUTPase-like_sf"/>
</dbReference>
<dbReference type="PANTHER" id="PTHR11241:SF0">
    <property type="entry name" value="DEOXYURIDINE 5'-TRIPHOSPHATE NUCLEOTIDOHYDROLASE"/>
    <property type="match status" value="1"/>
</dbReference>
<organism evidence="8 9">
    <name type="scientific">Reticulomyxa filosa</name>
    <dbReference type="NCBI Taxonomy" id="46433"/>
    <lineage>
        <taxon>Eukaryota</taxon>
        <taxon>Sar</taxon>
        <taxon>Rhizaria</taxon>
        <taxon>Retaria</taxon>
        <taxon>Foraminifera</taxon>
        <taxon>Monothalamids</taxon>
        <taxon>Reticulomyxidae</taxon>
        <taxon>Reticulomyxa</taxon>
    </lineage>
</organism>
<reference evidence="8 9" key="1">
    <citation type="journal article" date="2013" name="Curr. Biol.">
        <title>The Genome of the Foraminiferan Reticulomyxa filosa.</title>
        <authorList>
            <person name="Glockner G."/>
            <person name="Hulsmann N."/>
            <person name="Schleicher M."/>
            <person name="Noegel A.A."/>
            <person name="Eichinger L."/>
            <person name="Gallinger C."/>
            <person name="Pawlowski J."/>
            <person name="Sierra R."/>
            <person name="Euteneuer U."/>
            <person name="Pillet L."/>
            <person name="Moustafa A."/>
            <person name="Platzer M."/>
            <person name="Groth M."/>
            <person name="Szafranski K."/>
            <person name="Schliwa M."/>
        </authorList>
    </citation>
    <scope>NUCLEOTIDE SEQUENCE [LARGE SCALE GENOMIC DNA]</scope>
</reference>
<dbReference type="GO" id="GO:0006226">
    <property type="term" value="P:dUMP biosynthetic process"/>
    <property type="evidence" value="ECO:0007669"/>
    <property type="project" value="UniProtKB-UniRule"/>
</dbReference>
<gene>
    <name evidence="8" type="ORF">RFI_38514</name>
</gene>
<name>X6LBS0_RETFI</name>
<dbReference type="Gene3D" id="2.70.40.10">
    <property type="match status" value="1"/>
</dbReference>
<keyword evidence="9" id="KW-1185">Reference proteome</keyword>
<keyword evidence="5" id="KW-0479">Metal-binding</keyword>
<dbReference type="GO" id="GO:0046081">
    <property type="term" value="P:dUTP catabolic process"/>
    <property type="evidence" value="ECO:0007669"/>
    <property type="project" value="UniProtKB-UniRule"/>
</dbReference>
<comment type="pathway">
    <text evidence="1 5">Pyrimidine metabolism; dUMP biosynthesis; dUMP from dCTP (dUTP route): step 2/2.</text>
</comment>
<evidence type="ECO:0000256" key="4">
    <source>
        <dbReference type="ARBA" id="ARBA00023080"/>
    </source>
</evidence>
<dbReference type="EMBL" id="ASPP01045268">
    <property type="protein sequence ID" value="ETN98973.1"/>
    <property type="molecule type" value="Genomic_DNA"/>
</dbReference>
<evidence type="ECO:0000313" key="8">
    <source>
        <dbReference type="EMBL" id="ETN98973.1"/>
    </source>
</evidence>
<dbReference type="GO" id="GO:0004170">
    <property type="term" value="F:dUTP diphosphatase activity"/>
    <property type="evidence" value="ECO:0007669"/>
    <property type="project" value="UniProtKB-UniRule"/>
</dbReference>
<evidence type="ECO:0000256" key="1">
    <source>
        <dbReference type="ARBA" id="ARBA00005142"/>
    </source>
</evidence>
<feature type="domain" description="dUTPase-like" evidence="7">
    <location>
        <begin position="125"/>
        <end position="206"/>
    </location>
</feature>